<evidence type="ECO:0000313" key="3">
    <source>
        <dbReference type="EMBL" id="NEY80732.1"/>
    </source>
</evidence>
<accession>A0A6B3VUT6</accession>
<keyword evidence="1" id="KW-0732">Signal</keyword>
<dbReference type="Proteomes" id="UP000472971">
    <property type="component" value="Unassembled WGS sequence"/>
</dbReference>
<evidence type="ECO:0000313" key="2">
    <source>
        <dbReference type="EMBL" id="MBA4536364.1"/>
    </source>
</evidence>
<dbReference type="Pfam" id="PF20316">
    <property type="entry name" value="DUF6612"/>
    <property type="match status" value="1"/>
</dbReference>
<dbReference type="EMBL" id="JAAIWN010000006">
    <property type="protein sequence ID" value="NEY80732.1"/>
    <property type="molecule type" value="Genomic_DNA"/>
</dbReference>
<reference evidence="2 5" key="2">
    <citation type="submission" date="2020-07" db="EMBL/GenBank/DDBJ databases">
        <authorList>
            <person name="Feng H."/>
        </authorList>
    </citation>
    <scope>NUCLEOTIDE SEQUENCE [LARGE SCALE GENOMIC DNA]</scope>
    <source>
        <strain evidence="5">s-12</strain>
        <strain evidence="2">S-12</strain>
    </source>
</reference>
<gene>
    <name evidence="3" type="ORF">G4D64_04170</name>
    <name evidence="2" type="ORF">H1Z61_04205</name>
</gene>
<evidence type="ECO:0000313" key="5">
    <source>
        <dbReference type="Proteomes" id="UP000570010"/>
    </source>
</evidence>
<keyword evidence="4" id="KW-1185">Reference proteome</keyword>
<sequence>MKKLALFFCLIISTFIITACGTPSTEEVFKKVNEAHKKVDSVEVKFSEHSINQDDKVTGTQKFDFKNNMIYITNDKTNEIYYKDKDDFIISSDDSVEKIEDDSKYVFEIKLEKQQKERKNMLQYLQQFDKKIFEKFELEEKNNLYILTYKGDKKDAAALLEKMSNQYFEKMSEYTGKQIVLDNIEVDNFDVIITIDKKTNLIQKYEEKLTSKQTVNGRTSNYNMANTFEYVQYNKVKIEKPKVDDEKKEEVTWSKEEKELYEQEAANYLDALIQATVYQNVDGYVEKVPGSQSIEEKQKDGEFQKNLFIGIYIENTKRNIPGADDQQIEALANAFMNALKNTRYKVIGAKADKDHFFKVTLEIEGIDQAKLNHEVQMTLMDEMSKGSITQKDLSKRDFELQIEKYNGEIERLKPITISVDVIRNGNGSYMVLMQDQYLLTFVQS</sequence>
<dbReference type="Proteomes" id="UP000570010">
    <property type="component" value="Unassembled WGS sequence"/>
</dbReference>
<dbReference type="RefSeq" id="WP_163240419.1">
    <property type="nucleotide sequence ID" value="NZ_JAAIWN010000006.1"/>
</dbReference>
<comment type="caution">
    <text evidence="3">The sequence shown here is derived from an EMBL/GenBank/DDBJ whole genome shotgun (WGS) entry which is preliminary data.</text>
</comment>
<dbReference type="InterPro" id="IPR046720">
    <property type="entry name" value="DUF6612"/>
</dbReference>
<name>A0A6B3VUT6_9BACI</name>
<dbReference type="AlphaFoldDB" id="A0A6B3VUT6"/>
<proteinExistence type="predicted"/>
<evidence type="ECO:0000256" key="1">
    <source>
        <dbReference type="SAM" id="SignalP"/>
    </source>
</evidence>
<evidence type="ECO:0008006" key="6">
    <source>
        <dbReference type="Google" id="ProtNLM"/>
    </source>
</evidence>
<protein>
    <recommendedName>
        <fullName evidence="6">Lipoprotein</fullName>
    </recommendedName>
</protein>
<feature type="signal peptide" evidence="1">
    <location>
        <begin position="1"/>
        <end position="19"/>
    </location>
</feature>
<dbReference type="EMBL" id="JACEIO010000006">
    <property type="protein sequence ID" value="MBA4536364.1"/>
    <property type="molecule type" value="Genomic_DNA"/>
</dbReference>
<dbReference type="PROSITE" id="PS51257">
    <property type="entry name" value="PROKAR_LIPOPROTEIN"/>
    <property type="match status" value="1"/>
</dbReference>
<reference evidence="3 4" key="1">
    <citation type="submission" date="2020-02" db="EMBL/GenBank/DDBJ databases">
        <title>Bacillus aquiflavi sp. nov., isolated from yellow water of strong flavor Chinese baijiu in Yibin region of China.</title>
        <authorList>
            <person name="Xie J."/>
        </authorList>
    </citation>
    <scope>NUCLEOTIDE SEQUENCE [LARGE SCALE GENOMIC DNA]</scope>
    <source>
        <strain evidence="3 4">3H-10</strain>
    </source>
</reference>
<evidence type="ECO:0000313" key="4">
    <source>
        <dbReference type="Proteomes" id="UP000472971"/>
    </source>
</evidence>
<feature type="chain" id="PRO_5038310125" description="Lipoprotein" evidence="1">
    <location>
        <begin position="20"/>
        <end position="444"/>
    </location>
</feature>
<organism evidence="3 4">
    <name type="scientific">Bacillus aquiflavi</name>
    <dbReference type="NCBI Taxonomy" id="2672567"/>
    <lineage>
        <taxon>Bacteria</taxon>
        <taxon>Bacillati</taxon>
        <taxon>Bacillota</taxon>
        <taxon>Bacilli</taxon>
        <taxon>Bacillales</taxon>
        <taxon>Bacillaceae</taxon>
        <taxon>Bacillus</taxon>
    </lineage>
</organism>